<sequence>MSEVVTFIPDAGGSIVINGKCFFIKISLISGISDTKIGLKSGNLFTDFLQYTGNFKRCISV</sequence>
<evidence type="ECO:0000313" key="2">
    <source>
        <dbReference type="EMBL" id="MSC61680.1"/>
    </source>
</evidence>
<evidence type="ECO:0000313" key="6">
    <source>
        <dbReference type="EMBL" id="RHD89119.1"/>
    </source>
</evidence>
<evidence type="ECO:0000313" key="13">
    <source>
        <dbReference type="Proteomes" id="UP000479563"/>
    </source>
</evidence>
<dbReference type="Proteomes" id="UP000284835">
    <property type="component" value="Unassembled WGS sequence"/>
</dbReference>
<evidence type="ECO:0000313" key="5">
    <source>
        <dbReference type="EMBL" id="RHA08243.1"/>
    </source>
</evidence>
<dbReference type="EMBL" id="JAAILW010000060">
    <property type="protein sequence ID" value="NSC28648.1"/>
    <property type="molecule type" value="Genomic_DNA"/>
</dbReference>
<evidence type="ECO:0000313" key="1">
    <source>
        <dbReference type="EMBL" id="CUN30388.1"/>
    </source>
</evidence>
<reference evidence="3" key="4">
    <citation type="journal article" date="2020" name="Cell Host Microbe">
        <title>Functional and Genomic Variation between Human-Derived Isolates of Lachnospiraceae Reveals Inter- and Intra-Species Diversity.</title>
        <authorList>
            <person name="Sorbara M.T."/>
            <person name="Littmann E.R."/>
            <person name="Fontana E."/>
            <person name="Moody T.U."/>
            <person name="Kohout C.E."/>
            <person name="Gjonbalaj M."/>
            <person name="Eaton V."/>
            <person name="Seok R."/>
            <person name="Leiner I.M."/>
            <person name="Pamer E.G."/>
        </authorList>
    </citation>
    <scope>NUCLEOTIDE SEQUENCE</scope>
    <source>
        <strain evidence="3">MSK.17.79</strain>
    </source>
</reference>
<evidence type="ECO:0000313" key="3">
    <source>
        <dbReference type="EMBL" id="NSC28648.1"/>
    </source>
</evidence>
<dbReference type="RefSeq" id="WP_012744078.1">
    <property type="nucleotide sequence ID" value="NZ_CP092643.1"/>
</dbReference>
<evidence type="ECO:0000313" key="9">
    <source>
        <dbReference type="Proteomes" id="UP000284835"/>
    </source>
</evidence>
<dbReference type="Proteomes" id="UP000286581">
    <property type="component" value="Unassembled WGS sequence"/>
</dbReference>
<dbReference type="Proteomes" id="UP000479563">
    <property type="component" value="Unassembled WGS sequence"/>
</dbReference>
<reference evidence="9 10" key="2">
    <citation type="submission" date="2018-08" db="EMBL/GenBank/DDBJ databases">
        <title>A genome reference for cultivated species of the human gut microbiota.</title>
        <authorList>
            <person name="Zou Y."/>
            <person name="Xue W."/>
            <person name="Luo G."/>
        </authorList>
    </citation>
    <scope>NUCLEOTIDE SEQUENCE [LARGE SCALE GENOMIC DNA]</scope>
    <source>
        <strain evidence="4 12">AF12-8</strain>
        <strain evidence="7 10">AM29-10</strain>
        <strain evidence="6 9">AM30-13AC</strain>
        <strain evidence="5 11">AM44-1AT</strain>
    </source>
</reference>
<dbReference type="Proteomes" id="UP000095673">
    <property type="component" value="Unassembled WGS sequence"/>
</dbReference>
<dbReference type="EMBL" id="QSAE01000113">
    <property type="protein sequence ID" value="RGW33706.1"/>
    <property type="molecule type" value="Genomic_DNA"/>
</dbReference>
<name>A0A173VWR0_9FIRM</name>
<proteinExistence type="predicted"/>
<evidence type="ECO:0000313" key="10">
    <source>
        <dbReference type="Proteomes" id="UP000285290"/>
    </source>
</evidence>
<dbReference type="EMBL" id="CYXM01000035">
    <property type="protein sequence ID" value="CUN30388.1"/>
    <property type="molecule type" value="Genomic_DNA"/>
</dbReference>
<evidence type="ECO:0000313" key="4">
    <source>
        <dbReference type="EMBL" id="RGW33706.1"/>
    </source>
</evidence>
<dbReference type="GeneID" id="86989980"/>
<dbReference type="Proteomes" id="UP000286341">
    <property type="component" value="Unassembled WGS sequence"/>
</dbReference>
<accession>A0A173VWR0</accession>
<dbReference type="EMBL" id="QSJS01000048">
    <property type="protein sequence ID" value="RHD89119.1"/>
    <property type="molecule type" value="Genomic_DNA"/>
</dbReference>
<dbReference type="EMBL" id="QSFB01000047">
    <property type="protein sequence ID" value="RHA08243.1"/>
    <property type="molecule type" value="Genomic_DNA"/>
</dbReference>
<reference evidence="1 8" key="1">
    <citation type="submission" date="2015-09" db="EMBL/GenBank/DDBJ databases">
        <authorList>
            <consortium name="Pathogen Informatics"/>
        </authorList>
    </citation>
    <scope>NUCLEOTIDE SEQUENCE [LARGE SCALE GENOMIC DNA]</scope>
    <source>
        <strain evidence="1 8">2789STDY5834968</strain>
    </source>
</reference>
<dbReference type="EMBL" id="WKQP01000055">
    <property type="protein sequence ID" value="MSC61680.1"/>
    <property type="molecule type" value="Genomic_DNA"/>
</dbReference>
<dbReference type="Proteomes" id="UP001193670">
    <property type="component" value="Unassembled WGS sequence"/>
</dbReference>
<dbReference type="EMBL" id="QSKC01000032">
    <property type="protein sequence ID" value="RHE30165.1"/>
    <property type="molecule type" value="Genomic_DNA"/>
</dbReference>
<organism evidence="1 8">
    <name type="scientific">Agathobacter rectalis</name>
    <dbReference type="NCBI Taxonomy" id="39491"/>
    <lineage>
        <taxon>Bacteria</taxon>
        <taxon>Bacillati</taxon>
        <taxon>Bacillota</taxon>
        <taxon>Clostridia</taxon>
        <taxon>Lachnospirales</taxon>
        <taxon>Lachnospiraceae</taxon>
        <taxon>Agathobacter</taxon>
    </lineage>
</organism>
<evidence type="ECO:0000313" key="12">
    <source>
        <dbReference type="Proteomes" id="UP000286581"/>
    </source>
</evidence>
<gene>
    <name evidence="7" type="ORF">DW753_14580</name>
    <name evidence="6" type="ORF">DW775_15870</name>
    <name evidence="5" type="ORF">DW948_15625</name>
    <name evidence="4" type="ORF">DWV78_16150</name>
    <name evidence="1" type="ORF">ERS852580_03537</name>
    <name evidence="3" type="ORF">G4319_15260</name>
    <name evidence="2" type="ORF">GKE07_16180</name>
</gene>
<dbReference type="AlphaFoldDB" id="A0A173VWR0"/>
<evidence type="ECO:0000313" key="11">
    <source>
        <dbReference type="Proteomes" id="UP000286341"/>
    </source>
</evidence>
<evidence type="ECO:0000313" key="7">
    <source>
        <dbReference type="EMBL" id="RHE30165.1"/>
    </source>
</evidence>
<evidence type="ECO:0000313" key="8">
    <source>
        <dbReference type="Proteomes" id="UP000095673"/>
    </source>
</evidence>
<dbReference type="Proteomes" id="UP000285290">
    <property type="component" value="Unassembled WGS sequence"/>
</dbReference>
<protein>
    <submittedName>
        <fullName evidence="1">Uncharacterized protein</fullName>
    </submittedName>
</protein>
<reference evidence="3" key="5">
    <citation type="submission" date="2020-02" db="EMBL/GenBank/DDBJ databases">
        <authorList>
            <person name="Littmann E."/>
            <person name="Sorbara M."/>
        </authorList>
    </citation>
    <scope>NUCLEOTIDE SEQUENCE</scope>
    <source>
        <strain evidence="3">MSK.17.79</strain>
    </source>
</reference>
<reference evidence="2 13" key="3">
    <citation type="journal article" date="2019" name="Nat. Med.">
        <title>A library of human gut bacterial isolates paired with longitudinal multiomics data enables mechanistic microbiome research.</title>
        <authorList>
            <person name="Poyet M."/>
            <person name="Groussin M."/>
            <person name="Gibbons S.M."/>
            <person name="Avila-Pacheco J."/>
            <person name="Jiang X."/>
            <person name="Kearney S.M."/>
            <person name="Perrotta A.R."/>
            <person name="Berdy B."/>
            <person name="Zhao S."/>
            <person name="Lieberman T.D."/>
            <person name="Swanson P.K."/>
            <person name="Smith M."/>
            <person name="Roesemann S."/>
            <person name="Alexander J.E."/>
            <person name="Rich S.A."/>
            <person name="Livny J."/>
            <person name="Vlamakis H."/>
            <person name="Clish C."/>
            <person name="Bullock K."/>
            <person name="Deik A."/>
            <person name="Scott J."/>
            <person name="Pierce K.A."/>
            <person name="Xavier R.J."/>
            <person name="Alm E.J."/>
        </authorList>
    </citation>
    <scope>NUCLEOTIDE SEQUENCE [LARGE SCALE GENOMIC DNA]</scope>
    <source>
        <strain evidence="2 13">BIOML-A11</strain>
    </source>
</reference>